<keyword evidence="2" id="KW-0812">Transmembrane</keyword>
<evidence type="ECO:0000259" key="3">
    <source>
        <dbReference type="Pfam" id="PF20072"/>
    </source>
</evidence>
<keyword evidence="2" id="KW-0472">Membrane</keyword>
<keyword evidence="5" id="KW-1185">Reference proteome</keyword>
<protein>
    <recommendedName>
        <fullName evidence="3">DUF6468 domain-containing protein</fullName>
    </recommendedName>
</protein>
<feature type="transmembrane region" description="Helical" evidence="2">
    <location>
        <begin position="13"/>
        <end position="33"/>
    </location>
</feature>
<comment type="caution">
    <text evidence="4">The sequence shown here is derived from an EMBL/GenBank/DDBJ whole genome shotgun (WGS) entry which is preliminary data.</text>
</comment>
<keyword evidence="2" id="KW-1133">Transmembrane helix</keyword>
<dbReference type="RefSeq" id="WP_168046174.1">
    <property type="nucleotide sequence ID" value="NZ_JAATJR010000001.1"/>
</dbReference>
<evidence type="ECO:0000256" key="2">
    <source>
        <dbReference type="SAM" id="Phobius"/>
    </source>
</evidence>
<accession>A0ABX1ERP0</accession>
<proteinExistence type="predicted"/>
<feature type="domain" description="DUF6468" evidence="3">
    <location>
        <begin position="40"/>
        <end position="113"/>
    </location>
</feature>
<feature type="region of interest" description="Disordered" evidence="1">
    <location>
        <begin position="106"/>
        <end position="145"/>
    </location>
</feature>
<organism evidence="4 5">
    <name type="scientific">Falsiroseomonas frigidaquae</name>
    <dbReference type="NCBI Taxonomy" id="487318"/>
    <lineage>
        <taxon>Bacteria</taxon>
        <taxon>Pseudomonadati</taxon>
        <taxon>Pseudomonadota</taxon>
        <taxon>Alphaproteobacteria</taxon>
        <taxon>Acetobacterales</taxon>
        <taxon>Roseomonadaceae</taxon>
        <taxon>Falsiroseomonas</taxon>
    </lineage>
</organism>
<evidence type="ECO:0000256" key="1">
    <source>
        <dbReference type="SAM" id="MobiDB-lite"/>
    </source>
</evidence>
<evidence type="ECO:0000313" key="4">
    <source>
        <dbReference type="EMBL" id="NKE43285.1"/>
    </source>
</evidence>
<dbReference type="Pfam" id="PF20072">
    <property type="entry name" value="DUF6468"/>
    <property type="match status" value="1"/>
</dbReference>
<dbReference type="EMBL" id="JAAVTX010000001">
    <property type="protein sequence ID" value="NKE43285.1"/>
    <property type="molecule type" value="Genomic_DNA"/>
</dbReference>
<name>A0ABX1ERP0_9PROT</name>
<gene>
    <name evidence="4" type="ORF">HB662_00745</name>
</gene>
<evidence type="ECO:0000313" key="5">
    <source>
        <dbReference type="Proteomes" id="UP000765160"/>
    </source>
</evidence>
<reference evidence="4 5" key="1">
    <citation type="submission" date="2020-03" db="EMBL/GenBank/DDBJ databases">
        <title>Roseomonas selenitidurans sp. nov. isolated from soil.</title>
        <authorList>
            <person name="Liu H."/>
        </authorList>
    </citation>
    <scope>NUCLEOTIDE SEQUENCE [LARGE SCALE GENOMIC DNA]</scope>
    <source>
        <strain evidence="4 5">JCM 15073</strain>
    </source>
</reference>
<dbReference type="Proteomes" id="UP000765160">
    <property type="component" value="Unassembled WGS sequence"/>
</dbReference>
<sequence>MTIADLPFDLLRWLIEALLLLIILGALPSVIRLDRALSAMRRDRGALAESTRHFAEATRDAELVIARLRAAADGAGRGLGDQLRNATALREDLRFLSERAEKLADRMEAGLRAPPPESAPPAPPTLPRARAETELMRALSRRRSA</sequence>
<dbReference type="InterPro" id="IPR045531">
    <property type="entry name" value="DUF6468"/>
</dbReference>
<feature type="compositionally biased region" description="Pro residues" evidence="1">
    <location>
        <begin position="113"/>
        <end position="126"/>
    </location>
</feature>